<name>A0A2H6BMU3_MICAE</name>
<dbReference type="Proteomes" id="UP000236321">
    <property type="component" value="Unassembled WGS sequence"/>
</dbReference>
<sequence>MLNPMFVDTGYAIALINQNDQHHQQAIQLSEKYEGYPVITTDAILLEIVVSCS</sequence>
<evidence type="ECO:0000313" key="1">
    <source>
        <dbReference type="EMBL" id="GBD51492.1"/>
    </source>
</evidence>
<protein>
    <submittedName>
        <fullName evidence="1">Uncharacterized protein</fullName>
    </submittedName>
</protein>
<evidence type="ECO:0000313" key="2">
    <source>
        <dbReference type="Proteomes" id="UP000236321"/>
    </source>
</evidence>
<gene>
    <name evidence="1" type="ORF">BGM30_05850</name>
</gene>
<dbReference type="EMBL" id="BEYQ01000002">
    <property type="protein sequence ID" value="GBD51492.1"/>
    <property type="molecule type" value="Genomic_DNA"/>
</dbReference>
<dbReference type="Gene3D" id="3.40.50.1010">
    <property type="entry name" value="5'-nuclease"/>
    <property type="match status" value="1"/>
</dbReference>
<dbReference type="InterPro" id="IPR029060">
    <property type="entry name" value="PIN-like_dom_sf"/>
</dbReference>
<comment type="caution">
    <text evidence="1">The sequence shown here is derived from an EMBL/GenBank/DDBJ whole genome shotgun (WGS) entry which is preliminary data.</text>
</comment>
<dbReference type="AlphaFoldDB" id="A0A2H6BMU3"/>
<proteinExistence type="predicted"/>
<accession>A0A2H6BMU3</accession>
<organism evidence="1 2">
    <name type="scientific">Microcystis aeruginosa NIES-298</name>
    <dbReference type="NCBI Taxonomy" id="449468"/>
    <lineage>
        <taxon>Bacteria</taxon>
        <taxon>Bacillati</taxon>
        <taxon>Cyanobacteriota</taxon>
        <taxon>Cyanophyceae</taxon>
        <taxon>Oscillatoriophycideae</taxon>
        <taxon>Chroococcales</taxon>
        <taxon>Microcystaceae</taxon>
        <taxon>Microcystis</taxon>
    </lineage>
</organism>
<dbReference type="SUPFAM" id="SSF88723">
    <property type="entry name" value="PIN domain-like"/>
    <property type="match status" value="1"/>
</dbReference>
<reference evidence="2" key="1">
    <citation type="submission" date="2017-12" db="EMBL/GenBank/DDBJ databases">
        <title>Improved Draft Genome Sequence of Microcystis aeruginosa NIES-298, a Microcystin-Producing Cyanobacterium from Lake Kasumigaura, Japan.</title>
        <authorList>
            <person name="Yamaguchi H."/>
            <person name="Suzuki S."/>
            <person name="Kawachi M."/>
        </authorList>
    </citation>
    <scope>NUCLEOTIDE SEQUENCE [LARGE SCALE GENOMIC DNA]</scope>
    <source>
        <strain evidence="2">NIES-298</strain>
    </source>
</reference>